<dbReference type="InterPro" id="IPR010497">
    <property type="entry name" value="Epoxide_hydro_N"/>
</dbReference>
<evidence type="ECO:0000256" key="1">
    <source>
        <dbReference type="ARBA" id="ARBA00010088"/>
    </source>
</evidence>
<dbReference type="EMBL" id="BNAY01000001">
    <property type="protein sequence ID" value="GHH01594.1"/>
    <property type="molecule type" value="Genomic_DNA"/>
</dbReference>
<evidence type="ECO:0000259" key="4">
    <source>
        <dbReference type="Pfam" id="PF06441"/>
    </source>
</evidence>
<dbReference type="Pfam" id="PF06441">
    <property type="entry name" value="EHN"/>
    <property type="match status" value="1"/>
</dbReference>
<comment type="similarity">
    <text evidence="1">Belongs to the peptidase S33 family.</text>
</comment>
<protein>
    <recommendedName>
        <fullName evidence="4">Epoxide hydrolase N-terminal domain-containing protein</fullName>
    </recommendedName>
</protein>
<organism evidence="5 6">
    <name type="scientific">Amycolatopsis oliviviridis</name>
    <dbReference type="NCBI Taxonomy" id="1471590"/>
    <lineage>
        <taxon>Bacteria</taxon>
        <taxon>Bacillati</taxon>
        <taxon>Actinomycetota</taxon>
        <taxon>Actinomycetes</taxon>
        <taxon>Pseudonocardiales</taxon>
        <taxon>Pseudonocardiaceae</taxon>
        <taxon>Amycolatopsis</taxon>
    </lineage>
</organism>
<evidence type="ECO:0000313" key="6">
    <source>
        <dbReference type="Proteomes" id="UP000635387"/>
    </source>
</evidence>
<keyword evidence="6" id="KW-1185">Reference proteome</keyword>
<dbReference type="InterPro" id="IPR016292">
    <property type="entry name" value="Epoxide_hydrolase"/>
</dbReference>
<reference evidence="6" key="1">
    <citation type="journal article" date="2019" name="Int. J. Syst. Evol. Microbiol.">
        <title>The Global Catalogue of Microorganisms (GCM) 10K type strain sequencing project: providing services to taxonomists for standard genome sequencing and annotation.</title>
        <authorList>
            <consortium name="The Broad Institute Genomics Platform"/>
            <consortium name="The Broad Institute Genome Sequencing Center for Infectious Disease"/>
            <person name="Wu L."/>
            <person name="Ma J."/>
        </authorList>
    </citation>
    <scope>NUCLEOTIDE SEQUENCE [LARGE SCALE GENOMIC DNA]</scope>
    <source>
        <strain evidence="6">CGMCC 4.7683</strain>
    </source>
</reference>
<dbReference type="SUPFAM" id="SSF53474">
    <property type="entry name" value="alpha/beta-Hydrolases"/>
    <property type="match status" value="1"/>
</dbReference>
<comment type="caution">
    <text evidence="5">The sequence shown here is derived from an EMBL/GenBank/DDBJ whole genome shotgun (WGS) entry which is preliminary data.</text>
</comment>
<keyword evidence="3" id="KW-0378">Hydrolase</keyword>
<dbReference type="PRINTS" id="PR00412">
    <property type="entry name" value="EPOXHYDRLASE"/>
</dbReference>
<name>A0ABQ3L383_9PSEU</name>
<dbReference type="Proteomes" id="UP000635387">
    <property type="component" value="Unassembled WGS sequence"/>
</dbReference>
<accession>A0ABQ3L383</accession>
<evidence type="ECO:0000256" key="2">
    <source>
        <dbReference type="ARBA" id="ARBA00022797"/>
    </source>
</evidence>
<evidence type="ECO:0000313" key="5">
    <source>
        <dbReference type="EMBL" id="GHH01594.1"/>
    </source>
</evidence>
<keyword evidence="2" id="KW-0058">Aromatic hydrocarbons catabolism</keyword>
<evidence type="ECO:0000256" key="3">
    <source>
        <dbReference type="ARBA" id="ARBA00022801"/>
    </source>
</evidence>
<dbReference type="PIRSF" id="PIRSF001112">
    <property type="entry name" value="Epoxide_hydrolase"/>
    <property type="match status" value="1"/>
</dbReference>
<proteinExistence type="inferred from homology"/>
<feature type="domain" description="Epoxide hydrolase N-terminal" evidence="4">
    <location>
        <begin position="4"/>
        <end position="108"/>
    </location>
</feature>
<sequence length="383" mass="42415">MPDIEPFIIHAPDRALADLHARLARVRLPEPETVSDASQGIGLARLTTLLQTWREHDWRAREIRWNTIPHYRARLDGLEIGFWHVRSPEPAALPLLLTHGWPGSILEFEKVIGPLTDPVAHGGSASDAFHVVVPSLPGFGFSERPREPGWHPGRTASAWAGLMTALGYERFGAHGGDWGACVSTELARLVPGRVAGLHLTMPSASPLPEDRARATPEEQGMLDRRDLHLSDGYGFGLLMGTRPQTLGYSLLDSPAGLAAWLGEKFAAYADERPESGGGVSLADQVDTIALYWLTGTGASSARWYWEAMRWVPRSAEEENALPVTVPTAVSQFPADPWPTALRWAERRYRNLHRWTELERGGHFPGLEQPDLLVSEIRKSFRHA</sequence>
<dbReference type="InterPro" id="IPR029058">
    <property type="entry name" value="AB_hydrolase_fold"/>
</dbReference>
<dbReference type="PANTHER" id="PTHR21661:SF35">
    <property type="entry name" value="EPOXIDE HYDROLASE"/>
    <property type="match status" value="1"/>
</dbReference>
<dbReference type="RefSeq" id="WP_191250758.1">
    <property type="nucleotide sequence ID" value="NZ_BNAY01000001.1"/>
</dbReference>
<dbReference type="Gene3D" id="3.40.50.1820">
    <property type="entry name" value="alpha/beta hydrolase"/>
    <property type="match status" value="1"/>
</dbReference>
<gene>
    <name evidence="5" type="ORF">GCM10017790_01780</name>
</gene>
<dbReference type="InterPro" id="IPR000639">
    <property type="entry name" value="Epox_hydrolase-like"/>
</dbReference>
<dbReference type="PANTHER" id="PTHR21661">
    <property type="entry name" value="EPOXIDE HYDROLASE 1-RELATED"/>
    <property type="match status" value="1"/>
</dbReference>